<dbReference type="Pfam" id="PF17680">
    <property type="entry name" value="FlgO"/>
    <property type="match status" value="1"/>
</dbReference>
<comment type="caution">
    <text evidence="3">The sequence shown here is derived from an EMBL/GenBank/DDBJ whole genome shotgun (WGS) entry which is preliminary data.</text>
</comment>
<keyword evidence="1" id="KW-0732">Signal</keyword>
<dbReference type="InterPro" id="IPR041215">
    <property type="entry name" value="FlgO_dom"/>
</dbReference>
<dbReference type="OrthoDB" id="8479562at2"/>
<evidence type="ECO:0000313" key="3">
    <source>
        <dbReference type="EMBL" id="PXX79400.1"/>
    </source>
</evidence>
<evidence type="ECO:0000313" key="4">
    <source>
        <dbReference type="Proteomes" id="UP000247555"/>
    </source>
</evidence>
<dbReference type="RefSeq" id="WP_110390324.1">
    <property type="nucleotide sequence ID" value="NZ_CALCOA010000031.1"/>
</dbReference>
<accession>A0A318KP30</accession>
<organism evidence="3 4">
    <name type="scientific">Rivihabitans pingtungensis</name>
    <dbReference type="NCBI Taxonomy" id="1054498"/>
    <lineage>
        <taxon>Bacteria</taxon>
        <taxon>Pseudomonadati</taxon>
        <taxon>Pseudomonadota</taxon>
        <taxon>Betaproteobacteria</taxon>
        <taxon>Neisseriales</taxon>
        <taxon>Aquaspirillaceae</taxon>
        <taxon>Rivihabitans</taxon>
    </lineage>
</organism>
<sequence>MKRLLALTASALCLGLSACATDGSRSEPTYEAAARNELVSTNYRAADVLLGQLRNLDNEGPMLVATLVNIDALERSSTLGRLVSEQVAARFAQQGRAMVELKLRHTMYMRRTEGELALTREIAEVARQHNARAILLGSYGLSGDMVFVNLKVVQPGNNLVLAAYDYALPLNREVRSLLGLPG</sequence>
<dbReference type="Proteomes" id="UP000247555">
    <property type="component" value="Unassembled WGS sequence"/>
</dbReference>
<evidence type="ECO:0000256" key="1">
    <source>
        <dbReference type="SAM" id="SignalP"/>
    </source>
</evidence>
<reference evidence="3 4" key="1">
    <citation type="submission" date="2018-05" db="EMBL/GenBank/DDBJ databases">
        <title>Genomic Encyclopedia of Type Strains, Phase IV (KMG-IV): sequencing the most valuable type-strain genomes for metagenomic binning, comparative biology and taxonomic classification.</title>
        <authorList>
            <person name="Goeker M."/>
        </authorList>
    </citation>
    <scope>NUCLEOTIDE SEQUENCE [LARGE SCALE GENOMIC DNA]</scope>
    <source>
        <strain evidence="3 4">DSM 29661</strain>
    </source>
</reference>
<feature type="signal peptide" evidence="1">
    <location>
        <begin position="1"/>
        <end position="20"/>
    </location>
</feature>
<feature type="chain" id="PRO_5016456765" description="FlgO domain-containing protein" evidence="1">
    <location>
        <begin position="21"/>
        <end position="182"/>
    </location>
</feature>
<dbReference type="PROSITE" id="PS51257">
    <property type="entry name" value="PROKAR_LIPOPROTEIN"/>
    <property type="match status" value="1"/>
</dbReference>
<dbReference type="EMBL" id="QJKI01000006">
    <property type="protein sequence ID" value="PXX79400.1"/>
    <property type="molecule type" value="Genomic_DNA"/>
</dbReference>
<dbReference type="AlphaFoldDB" id="A0A318KP30"/>
<name>A0A318KP30_9NEIS</name>
<proteinExistence type="predicted"/>
<protein>
    <recommendedName>
        <fullName evidence="2">FlgO domain-containing protein</fullName>
    </recommendedName>
</protein>
<evidence type="ECO:0000259" key="2">
    <source>
        <dbReference type="Pfam" id="PF17680"/>
    </source>
</evidence>
<keyword evidence="4" id="KW-1185">Reference proteome</keyword>
<feature type="domain" description="FlgO" evidence="2">
    <location>
        <begin position="43"/>
        <end position="172"/>
    </location>
</feature>
<gene>
    <name evidence="3" type="ORF">DFR34_10636</name>
</gene>